<evidence type="ECO:0000259" key="11">
    <source>
        <dbReference type="Pfam" id="PF05746"/>
    </source>
</evidence>
<dbReference type="Pfam" id="PF02092">
    <property type="entry name" value="tRNA_synt_2f"/>
    <property type="match status" value="1"/>
</dbReference>
<keyword evidence="6 10" id="KW-0067">ATP-binding</keyword>
<gene>
    <name evidence="10 12" type="primary">glyS</name>
    <name evidence="12" type="ORF">ACFSJH_10295</name>
</gene>
<evidence type="ECO:0000256" key="2">
    <source>
        <dbReference type="ARBA" id="ARBA00008226"/>
    </source>
</evidence>
<dbReference type="PANTHER" id="PTHR30075">
    <property type="entry name" value="GLYCYL-TRNA SYNTHETASE"/>
    <property type="match status" value="1"/>
</dbReference>
<evidence type="ECO:0000256" key="10">
    <source>
        <dbReference type="HAMAP-Rule" id="MF_00255"/>
    </source>
</evidence>
<comment type="similarity">
    <text evidence="2 10">Belongs to the class-II aminoacyl-tRNA synthetase family.</text>
</comment>
<organism evidence="12 13">
    <name type="scientific">Paenibacillus yanchengensis</name>
    <dbReference type="NCBI Taxonomy" id="2035833"/>
    <lineage>
        <taxon>Bacteria</taxon>
        <taxon>Bacillati</taxon>
        <taxon>Bacillota</taxon>
        <taxon>Bacilli</taxon>
        <taxon>Bacillales</taxon>
        <taxon>Paenibacillaceae</taxon>
        <taxon>Paenibacillus</taxon>
    </lineage>
</organism>
<dbReference type="GO" id="GO:0004820">
    <property type="term" value="F:glycine-tRNA ligase activity"/>
    <property type="evidence" value="ECO:0007669"/>
    <property type="project" value="UniProtKB-EC"/>
</dbReference>
<evidence type="ECO:0000256" key="7">
    <source>
        <dbReference type="ARBA" id="ARBA00022917"/>
    </source>
</evidence>
<evidence type="ECO:0000256" key="9">
    <source>
        <dbReference type="ARBA" id="ARBA00047937"/>
    </source>
</evidence>
<keyword evidence="7 10" id="KW-0648">Protein biosynthesis</keyword>
<protein>
    <recommendedName>
        <fullName evidence="10">Glycine--tRNA ligase beta subunit</fullName>
        <ecNumber evidence="10">6.1.1.14</ecNumber>
    </recommendedName>
    <alternativeName>
        <fullName evidence="10">Glycyl-tRNA synthetase beta subunit</fullName>
        <shortName evidence="10">GlyRS</shortName>
    </alternativeName>
</protein>
<proteinExistence type="inferred from homology"/>
<keyword evidence="13" id="KW-1185">Reference proteome</keyword>
<dbReference type="PRINTS" id="PR01045">
    <property type="entry name" value="TRNASYNTHGB"/>
</dbReference>
<dbReference type="Proteomes" id="UP001597362">
    <property type="component" value="Unassembled WGS sequence"/>
</dbReference>
<evidence type="ECO:0000256" key="3">
    <source>
        <dbReference type="ARBA" id="ARBA00022490"/>
    </source>
</evidence>
<evidence type="ECO:0000313" key="13">
    <source>
        <dbReference type="Proteomes" id="UP001597362"/>
    </source>
</evidence>
<dbReference type="InterPro" id="IPR008909">
    <property type="entry name" value="DALR_anticod-bd"/>
</dbReference>
<dbReference type="SUPFAM" id="SSF109604">
    <property type="entry name" value="HD-domain/PDEase-like"/>
    <property type="match status" value="1"/>
</dbReference>
<dbReference type="NCBIfam" id="TIGR00211">
    <property type="entry name" value="glyS"/>
    <property type="match status" value="1"/>
</dbReference>
<comment type="subcellular location">
    <subcellularLocation>
        <location evidence="1 10">Cytoplasm</location>
    </subcellularLocation>
</comment>
<evidence type="ECO:0000256" key="6">
    <source>
        <dbReference type="ARBA" id="ARBA00022840"/>
    </source>
</evidence>
<comment type="caution">
    <text evidence="12">The sequence shown here is derived from an EMBL/GenBank/DDBJ whole genome shotgun (WGS) entry which is preliminary data.</text>
</comment>
<evidence type="ECO:0000256" key="4">
    <source>
        <dbReference type="ARBA" id="ARBA00022598"/>
    </source>
</evidence>
<name>A0ABW4YKU4_9BACL</name>
<keyword evidence="3 10" id="KW-0963">Cytoplasm</keyword>
<keyword evidence="8 10" id="KW-0030">Aminoacyl-tRNA synthetase</keyword>
<comment type="catalytic activity">
    <reaction evidence="9 10">
        <text>tRNA(Gly) + glycine + ATP = glycyl-tRNA(Gly) + AMP + diphosphate</text>
        <dbReference type="Rhea" id="RHEA:16013"/>
        <dbReference type="Rhea" id="RHEA-COMP:9664"/>
        <dbReference type="Rhea" id="RHEA-COMP:9683"/>
        <dbReference type="ChEBI" id="CHEBI:30616"/>
        <dbReference type="ChEBI" id="CHEBI:33019"/>
        <dbReference type="ChEBI" id="CHEBI:57305"/>
        <dbReference type="ChEBI" id="CHEBI:78442"/>
        <dbReference type="ChEBI" id="CHEBI:78522"/>
        <dbReference type="ChEBI" id="CHEBI:456215"/>
        <dbReference type="EC" id="6.1.1.14"/>
    </reaction>
</comment>
<dbReference type="PANTHER" id="PTHR30075:SF2">
    <property type="entry name" value="GLYCINE--TRNA LIGASE, CHLOROPLASTIC_MITOCHONDRIAL 2"/>
    <property type="match status" value="1"/>
</dbReference>
<evidence type="ECO:0000313" key="12">
    <source>
        <dbReference type="EMBL" id="MFD2116113.1"/>
    </source>
</evidence>
<dbReference type="EMBL" id="JBHUHO010000029">
    <property type="protein sequence ID" value="MFD2116113.1"/>
    <property type="molecule type" value="Genomic_DNA"/>
</dbReference>
<dbReference type="PROSITE" id="PS50861">
    <property type="entry name" value="AA_TRNA_LIGASE_II_GLYAB"/>
    <property type="match status" value="1"/>
</dbReference>
<sequence length="693" mass="78227">MTKDLLLEIGLEEVPARFVRGAIEQLQDKVEKWLQDNRIGYSKAKAYATPRRLAVVIEQVAQKQTDVNEEVKGPSKKIALDEAGAWSKAALGFARSQQVEPSDLYFKEVGGVEYIYANKTSIGVETAQLLPTGLPQLITSMSFPKNMRWGSYDLKFVRPIRWLVALFGSEVIPFTITDVPTGKQSFGHRFLGEKAVVEQPSQYVETLRQQSVIVDMDERKQMIIDQLELLMKQNNWSITIVDDLLEEVLFLVEMPSALHGSFDPSFLSIPQDVLITSMREHQRYFPVFDLQGALLPNFVTVRNGDQRSIDVVARGNEKVLRARLSDAKFFYEEDHKLTIDAALAKLQTIVYHEELGTIADKVERVAKIAVALADRLALDSSMKLLVNRAAHICKFDLVTQMVNEFPELQGIMGEDYANKLGEHSDVAKAVNEHYMPRFAGDTLPSQLVGAIVSIADKLDTVVGCFSIGIIPTGSQDPYALRRQTAGIVQVLIGFAMPIELHQLFQIALDVHEARGMKLTRKEVTDQLYSFFALRIKNWLLEHQMRYDVIDAVLETGVENLQQISNRAAAIQSKLVAVEKLHFKLVVEAFNRVNNLAAKATDGQVDVQLFAEEAERTLYAKWEQIHSVFVTLYEQGKMSEAIEQLASLQPEIANYFDHVMVMADEEQVRHNRLATLRLISNDIRSMADFSKLVW</sequence>
<comment type="subunit">
    <text evidence="10">Tetramer of two alpha and two beta subunits.</text>
</comment>
<evidence type="ECO:0000256" key="1">
    <source>
        <dbReference type="ARBA" id="ARBA00004496"/>
    </source>
</evidence>
<keyword evidence="5 10" id="KW-0547">Nucleotide-binding</keyword>
<dbReference type="InterPro" id="IPR006194">
    <property type="entry name" value="Gly-tRNA-synth_heterodimer"/>
</dbReference>
<feature type="domain" description="DALR anticodon binding" evidence="11">
    <location>
        <begin position="587"/>
        <end position="680"/>
    </location>
</feature>
<accession>A0ABW4YKU4</accession>
<evidence type="ECO:0000256" key="5">
    <source>
        <dbReference type="ARBA" id="ARBA00022741"/>
    </source>
</evidence>
<dbReference type="RefSeq" id="WP_377771944.1">
    <property type="nucleotide sequence ID" value="NZ_JBHUHO010000029.1"/>
</dbReference>
<dbReference type="HAMAP" id="MF_00255">
    <property type="entry name" value="Gly_tRNA_synth_beta"/>
    <property type="match status" value="1"/>
</dbReference>
<evidence type="ECO:0000256" key="8">
    <source>
        <dbReference type="ARBA" id="ARBA00023146"/>
    </source>
</evidence>
<dbReference type="Pfam" id="PF05746">
    <property type="entry name" value="DALR_1"/>
    <property type="match status" value="1"/>
</dbReference>
<reference evidence="13" key="1">
    <citation type="journal article" date="2019" name="Int. J. Syst. Evol. Microbiol.">
        <title>The Global Catalogue of Microorganisms (GCM) 10K type strain sequencing project: providing services to taxonomists for standard genome sequencing and annotation.</title>
        <authorList>
            <consortium name="The Broad Institute Genomics Platform"/>
            <consortium name="The Broad Institute Genome Sequencing Center for Infectious Disease"/>
            <person name="Wu L."/>
            <person name="Ma J."/>
        </authorList>
    </citation>
    <scope>NUCLEOTIDE SEQUENCE [LARGE SCALE GENOMIC DNA]</scope>
    <source>
        <strain evidence="13">GH52</strain>
    </source>
</reference>
<dbReference type="InterPro" id="IPR015944">
    <property type="entry name" value="Gly-tRNA-synth_bsu"/>
</dbReference>
<keyword evidence="4 10" id="KW-0436">Ligase</keyword>
<dbReference type="EC" id="6.1.1.14" evidence="10"/>